<name>A0A0K1EMB4_CHOCO</name>
<dbReference type="Gene3D" id="3.40.47.10">
    <property type="match status" value="1"/>
</dbReference>
<dbReference type="InterPro" id="IPR004655">
    <property type="entry name" value="FabH"/>
</dbReference>
<evidence type="ECO:0000256" key="4">
    <source>
        <dbReference type="ARBA" id="ARBA00022832"/>
    </source>
</evidence>
<dbReference type="SUPFAM" id="SSF53901">
    <property type="entry name" value="Thiolase-like"/>
    <property type="match status" value="1"/>
</dbReference>
<dbReference type="CDD" id="cd00830">
    <property type="entry name" value="KAS_III"/>
    <property type="match status" value="1"/>
</dbReference>
<evidence type="ECO:0000259" key="10">
    <source>
        <dbReference type="Pfam" id="PF08545"/>
    </source>
</evidence>
<feature type="active site" evidence="8">
    <location>
        <position position="260"/>
    </location>
</feature>
<dbReference type="EMBL" id="CP012159">
    <property type="protein sequence ID" value="AKT41792.1"/>
    <property type="molecule type" value="Genomic_DNA"/>
</dbReference>
<comment type="subcellular location">
    <subcellularLocation>
        <location evidence="8">Cytoplasm</location>
    </subcellularLocation>
</comment>
<feature type="domain" description="Beta-ketoacyl-[acyl-carrier-protein] synthase III C-terminal" evidence="9">
    <location>
        <begin position="244"/>
        <end position="333"/>
    </location>
</feature>
<feature type="domain" description="Beta-ketoacyl-[acyl-carrier-protein] synthase III N-terminal" evidence="10">
    <location>
        <begin position="113"/>
        <end position="192"/>
    </location>
</feature>
<evidence type="ECO:0000256" key="5">
    <source>
        <dbReference type="ARBA" id="ARBA00023098"/>
    </source>
</evidence>
<dbReference type="KEGG" id="ccro:CMC5_060030"/>
<keyword evidence="8" id="KW-0012">Acyltransferase</keyword>
<dbReference type="GO" id="GO:0004315">
    <property type="term" value="F:3-oxoacyl-[acyl-carrier-protein] synthase activity"/>
    <property type="evidence" value="ECO:0007669"/>
    <property type="project" value="InterPro"/>
</dbReference>
<keyword evidence="4 8" id="KW-0276">Fatty acid metabolism</keyword>
<dbReference type="PATRIC" id="fig|52.7.peg.6614"/>
<dbReference type="PANTHER" id="PTHR43091:SF1">
    <property type="entry name" value="BETA-KETOACYL-[ACYL-CARRIER-PROTEIN] SYNTHASE III, CHLOROPLASTIC"/>
    <property type="match status" value="1"/>
</dbReference>
<comment type="caution">
    <text evidence="8">Lacks conserved residue(s) required for the propagation of feature annotation.</text>
</comment>
<organism evidence="11 12">
    <name type="scientific">Chondromyces crocatus</name>
    <dbReference type="NCBI Taxonomy" id="52"/>
    <lineage>
        <taxon>Bacteria</taxon>
        <taxon>Pseudomonadati</taxon>
        <taxon>Myxococcota</taxon>
        <taxon>Polyangia</taxon>
        <taxon>Polyangiales</taxon>
        <taxon>Polyangiaceae</taxon>
        <taxon>Chondromyces</taxon>
    </lineage>
</organism>
<keyword evidence="5 8" id="KW-0443">Lipid metabolism</keyword>
<dbReference type="NCBIfam" id="NF006829">
    <property type="entry name" value="PRK09352.1"/>
    <property type="match status" value="1"/>
</dbReference>
<evidence type="ECO:0000256" key="6">
    <source>
        <dbReference type="ARBA" id="ARBA00023160"/>
    </source>
</evidence>
<comment type="subunit">
    <text evidence="8">Homodimer.</text>
</comment>
<feature type="active site" evidence="8">
    <location>
        <position position="290"/>
    </location>
</feature>
<keyword evidence="8" id="KW-0963">Cytoplasm</keyword>
<dbReference type="GO" id="GO:0033818">
    <property type="term" value="F:beta-ketoacyl-acyl-carrier-protein synthase III activity"/>
    <property type="evidence" value="ECO:0007669"/>
    <property type="project" value="UniProtKB-UniRule"/>
</dbReference>
<evidence type="ECO:0000256" key="3">
    <source>
        <dbReference type="ARBA" id="ARBA00022679"/>
    </source>
</evidence>
<evidence type="ECO:0000313" key="12">
    <source>
        <dbReference type="Proteomes" id="UP000067626"/>
    </source>
</evidence>
<dbReference type="InterPro" id="IPR013747">
    <property type="entry name" value="ACP_syn_III_C"/>
</dbReference>
<dbReference type="Pfam" id="PF08541">
    <property type="entry name" value="ACP_syn_III_C"/>
    <property type="match status" value="1"/>
</dbReference>
<gene>
    <name evidence="8 11" type="primary">fabH</name>
    <name evidence="11" type="ORF">CMC5_060030</name>
</gene>
<keyword evidence="7 8" id="KW-0511">Multifunctional enzyme</keyword>
<evidence type="ECO:0000256" key="7">
    <source>
        <dbReference type="ARBA" id="ARBA00023268"/>
    </source>
</evidence>
<dbReference type="EC" id="2.3.1.180" evidence="8"/>
<dbReference type="Pfam" id="PF08545">
    <property type="entry name" value="ACP_syn_III"/>
    <property type="match status" value="1"/>
</dbReference>
<dbReference type="RefSeq" id="WP_245677814.1">
    <property type="nucleotide sequence ID" value="NZ_CP012159.1"/>
</dbReference>
<evidence type="ECO:0000313" key="11">
    <source>
        <dbReference type="EMBL" id="AKT41792.1"/>
    </source>
</evidence>
<comment type="similarity">
    <text evidence="1 8">Belongs to the thiolase-like superfamily. FabH family.</text>
</comment>
<dbReference type="InterPro" id="IPR016039">
    <property type="entry name" value="Thiolase-like"/>
</dbReference>
<evidence type="ECO:0000256" key="8">
    <source>
        <dbReference type="HAMAP-Rule" id="MF_01815"/>
    </source>
</evidence>
<evidence type="ECO:0000256" key="1">
    <source>
        <dbReference type="ARBA" id="ARBA00008642"/>
    </source>
</evidence>
<reference evidence="11 12" key="1">
    <citation type="submission" date="2015-07" db="EMBL/GenBank/DDBJ databases">
        <title>Genome analysis of myxobacterium Chondromyces crocatus Cm c5 reveals a high potential for natural compound synthesis and the genetic basis for the loss of fruiting body formation.</title>
        <authorList>
            <person name="Zaburannyi N."/>
            <person name="Bunk B."/>
            <person name="Maier J."/>
            <person name="Overmann J."/>
            <person name="Mueller R."/>
        </authorList>
    </citation>
    <scope>NUCLEOTIDE SEQUENCE [LARGE SCALE GENOMIC DNA]</scope>
    <source>
        <strain evidence="11 12">Cm c5</strain>
    </source>
</reference>
<keyword evidence="3 8" id="KW-0808">Transferase</keyword>
<comment type="catalytic activity">
    <reaction evidence="8">
        <text>malonyl-[ACP] + acetyl-CoA + H(+) = 3-oxobutanoyl-[ACP] + CO2 + CoA</text>
        <dbReference type="Rhea" id="RHEA:12080"/>
        <dbReference type="Rhea" id="RHEA-COMP:9623"/>
        <dbReference type="Rhea" id="RHEA-COMP:9625"/>
        <dbReference type="ChEBI" id="CHEBI:15378"/>
        <dbReference type="ChEBI" id="CHEBI:16526"/>
        <dbReference type="ChEBI" id="CHEBI:57287"/>
        <dbReference type="ChEBI" id="CHEBI:57288"/>
        <dbReference type="ChEBI" id="CHEBI:78449"/>
        <dbReference type="ChEBI" id="CHEBI:78450"/>
        <dbReference type="EC" id="2.3.1.180"/>
    </reaction>
</comment>
<keyword evidence="6 8" id="KW-0275">Fatty acid biosynthesis</keyword>
<accession>A0A0K1EMB4</accession>
<sequence length="333" mass="34822">MARQMSIPRTRIVGTGHYLPATIVDNDALAKRLDTTDAWIQEHTGIQRRRVAAPGEVTSDMAAAASRAALEAAGLTPADLDMIIVATTSGDSPMPATAVHVQQKIGADMIPSFDIAASFAGFLYAMTVADQFISAGTFNTILVVGADMMTRLVNPEDRTTVPLFGDGAGAVVLGPATGDNRGILSTRIHADGGLTGLMSVPAGGSAEPVTADALAGQRHRLQIKGRELFQISVKHLTSYSMQALKAAGLTSAELDWVIPHQANRNIVDLISARLGYPRHKFIEDLAETGNTGAASIPIALDGAVRDGRVQPGHAVLLCALGAGITWGAAMVRM</sequence>
<dbReference type="GO" id="GO:0005737">
    <property type="term" value="C:cytoplasm"/>
    <property type="evidence" value="ECO:0007669"/>
    <property type="project" value="UniProtKB-SubCell"/>
</dbReference>
<dbReference type="UniPathway" id="UPA00094"/>
<dbReference type="PANTHER" id="PTHR43091">
    <property type="entry name" value="3-OXOACYL-[ACYL-CARRIER-PROTEIN] SYNTHASE"/>
    <property type="match status" value="1"/>
</dbReference>
<keyword evidence="12" id="KW-1185">Reference proteome</keyword>
<evidence type="ECO:0000259" key="9">
    <source>
        <dbReference type="Pfam" id="PF08541"/>
    </source>
</evidence>
<dbReference type="Proteomes" id="UP000067626">
    <property type="component" value="Chromosome"/>
</dbReference>
<dbReference type="STRING" id="52.CMC5_060030"/>
<dbReference type="HAMAP" id="MF_01815">
    <property type="entry name" value="FabH"/>
    <property type="match status" value="1"/>
</dbReference>
<dbReference type="AlphaFoldDB" id="A0A0K1EMB4"/>
<evidence type="ECO:0000256" key="2">
    <source>
        <dbReference type="ARBA" id="ARBA00022516"/>
    </source>
</evidence>
<proteinExistence type="inferred from homology"/>
<comment type="domain">
    <text evidence="8">The last Arg residue of the ACP-binding site is essential for the weak association between ACP/AcpP and FabH.</text>
</comment>
<dbReference type="NCBIfam" id="TIGR00747">
    <property type="entry name" value="fabH"/>
    <property type="match status" value="1"/>
</dbReference>
<keyword evidence="2 8" id="KW-0444">Lipid biosynthesis</keyword>
<comment type="function">
    <text evidence="8">Catalyzes the condensation reaction of fatty acid synthesis by the addition to an acyl acceptor of two carbons from malonyl-ACP. Catalyzes the first condensation reaction which initiates fatty acid synthesis and may therefore play a role in governing the total rate of fatty acid production. Possesses both acetoacetyl-ACP synthase and acetyl transacylase activities. Its substrate specificity determines the biosynthesis of branched-chain and/or straight-chain of fatty acids.</text>
</comment>
<protein>
    <recommendedName>
        <fullName evidence="8">Beta-ketoacyl-[acyl-carrier-protein] synthase III</fullName>
        <shortName evidence="8">Beta-ketoacyl-ACP synthase III</shortName>
        <shortName evidence="8">KAS III</shortName>
        <ecNumber evidence="8">2.3.1.180</ecNumber>
    </recommendedName>
    <alternativeName>
        <fullName evidence="8">3-oxoacyl-[acyl-carrier-protein] synthase 3</fullName>
    </alternativeName>
    <alternativeName>
        <fullName evidence="8">3-oxoacyl-[acyl-carrier-protein] synthase III</fullName>
    </alternativeName>
</protein>
<dbReference type="InterPro" id="IPR013751">
    <property type="entry name" value="ACP_syn_III_N"/>
</dbReference>
<comment type="pathway">
    <text evidence="8">Lipid metabolism; fatty acid biosynthesis.</text>
</comment>
<dbReference type="GO" id="GO:0006633">
    <property type="term" value="P:fatty acid biosynthetic process"/>
    <property type="evidence" value="ECO:0007669"/>
    <property type="project" value="UniProtKB-UniRule"/>
</dbReference>